<keyword evidence="11" id="KW-0969">Cilium</keyword>
<evidence type="ECO:0000256" key="6">
    <source>
        <dbReference type="ARBA" id="ARBA00022473"/>
    </source>
</evidence>
<keyword evidence="6" id="KW-0217">Developmental protein</keyword>
<dbReference type="GO" id="GO:0035735">
    <property type="term" value="P:intraciliary transport involved in cilium assembly"/>
    <property type="evidence" value="ECO:0007669"/>
    <property type="project" value="InterPro"/>
</dbReference>
<comment type="subcellular location">
    <subcellularLocation>
        <location evidence="3">Cytoplasm</location>
        <location evidence="3">Cytoskeleton</location>
        <location evidence="3">Cilium axoneme</location>
    </subcellularLocation>
    <subcellularLocation>
        <location evidence="1">Cytoplasm</location>
        <location evidence="1">Cytoskeleton</location>
        <location evidence="1">Cilium basal body</location>
    </subcellularLocation>
    <subcellularLocation>
        <location evidence="2">Cytoplasm</location>
        <location evidence="2">Cytoskeleton</location>
        <location evidence="2">Microtubule organizing center</location>
        <location evidence="2">Centrosome</location>
    </subcellularLocation>
</comment>
<evidence type="ECO:0000256" key="12">
    <source>
        <dbReference type="ARBA" id="ARBA00023175"/>
    </source>
</evidence>
<dbReference type="InterPro" id="IPR022780">
    <property type="entry name" value="Dynein_light_int_chain"/>
</dbReference>
<dbReference type="InterPro" id="IPR040045">
    <property type="entry name" value="DYNC2LI1"/>
</dbReference>
<dbReference type="Proteomes" id="UP000515163">
    <property type="component" value="Unplaced"/>
</dbReference>
<dbReference type="GO" id="GO:0005868">
    <property type="term" value="C:cytoplasmic dynein complex"/>
    <property type="evidence" value="ECO:0007669"/>
    <property type="project" value="InterPro"/>
</dbReference>
<comment type="similarity">
    <text evidence="4">Belongs to the dynein light intermediate chain family.</text>
</comment>
<evidence type="ECO:0000256" key="11">
    <source>
        <dbReference type="ARBA" id="ARBA00023069"/>
    </source>
</evidence>
<dbReference type="Gene3D" id="3.40.50.300">
    <property type="entry name" value="P-loop containing nucleotide triphosphate hydrolases"/>
    <property type="match status" value="1"/>
</dbReference>
<evidence type="ECO:0000256" key="2">
    <source>
        <dbReference type="ARBA" id="ARBA00004300"/>
    </source>
</evidence>
<dbReference type="GO" id="GO:0005813">
    <property type="term" value="C:centrosome"/>
    <property type="evidence" value="ECO:0007669"/>
    <property type="project" value="UniProtKB-SubCell"/>
</dbReference>
<evidence type="ECO:0000313" key="17">
    <source>
        <dbReference type="RefSeq" id="XP_031552377.1"/>
    </source>
</evidence>
<keyword evidence="7" id="KW-0963">Cytoplasm</keyword>
<dbReference type="GO" id="GO:0005874">
    <property type="term" value="C:microtubule"/>
    <property type="evidence" value="ECO:0007669"/>
    <property type="project" value="UniProtKB-KW"/>
</dbReference>
<keyword evidence="8" id="KW-0493">Microtubule</keyword>
<name>A0A6P8HIB8_ACTTE</name>
<dbReference type="Pfam" id="PF05783">
    <property type="entry name" value="DLIC"/>
    <property type="match status" value="1"/>
</dbReference>
<evidence type="ECO:0000256" key="7">
    <source>
        <dbReference type="ARBA" id="ARBA00022490"/>
    </source>
</evidence>
<keyword evidence="9" id="KW-0970">Cilium biogenesis/degradation</keyword>
<evidence type="ECO:0000256" key="5">
    <source>
        <dbReference type="ARBA" id="ARBA00018863"/>
    </source>
</evidence>
<dbReference type="CDD" id="cd00882">
    <property type="entry name" value="Ras_like_GTPase"/>
    <property type="match status" value="1"/>
</dbReference>
<evidence type="ECO:0000256" key="9">
    <source>
        <dbReference type="ARBA" id="ARBA00022794"/>
    </source>
</evidence>
<feature type="region of interest" description="Disordered" evidence="15">
    <location>
        <begin position="24"/>
        <end position="43"/>
    </location>
</feature>
<sequence>MGSKSSEKTIWELAIEERNNDQEELAKQALSGNQDVSSPHGDESSVFVIGSKNAGKTSVILRFLDRDEAPKSTTALDYTFGRKAKGHNIAKDVGHIWELGGGTFLSKLIDIPISQQSIRTLSVAIVLDLSLPNELWVTMETLLSQVKSRVNKVLEELARKNPGVVNEMKKNAWKKFGDDHPDKSLVEPFPIPLAIIGGKYDIYQDFDPEKRKMISRTLRFIAHSHGAHLQFFSTKSESLTGRVRGLMGHLLFHTSLSKSVSVDHNKPIIVPAGLDTLSQIGAPPVASEDLSRLQSRSPYDLWKAAYATFFPPEKYVQRNTGEDPSKDPQFYEPAVDSMRKQKDEELERYRKIAERKAREVLATTGGKTKRVQKQ</sequence>
<keyword evidence="14" id="KW-0966">Cell projection</keyword>
<dbReference type="GO" id="GO:0045504">
    <property type="term" value="F:dynein heavy chain binding"/>
    <property type="evidence" value="ECO:0007669"/>
    <property type="project" value="TreeGrafter"/>
</dbReference>
<dbReference type="GO" id="GO:0035721">
    <property type="term" value="P:intraciliary retrograde transport"/>
    <property type="evidence" value="ECO:0007669"/>
    <property type="project" value="InterPro"/>
</dbReference>
<dbReference type="GO" id="GO:0005930">
    <property type="term" value="C:axoneme"/>
    <property type="evidence" value="ECO:0007669"/>
    <property type="project" value="UniProtKB-SubCell"/>
</dbReference>
<dbReference type="PANTHER" id="PTHR13236">
    <property type="entry name" value="DYNEIN 2 LIGHT INTERMEDIATE CHAIN, ISOFORM 2"/>
    <property type="match status" value="1"/>
</dbReference>
<evidence type="ECO:0000256" key="10">
    <source>
        <dbReference type="ARBA" id="ARBA00023017"/>
    </source>
</evidence>
<organism evidence="16 17">
    <name type="scientific">Actinia tenebrosa</name>
    <name type="common">Australian red waratah sea anemone</name>
    <dbReference type="NCBI Taxonomy" id="6105"/>
    <lineage>
        <taxon>Eukaryota</taxon>
        <taxon>Metazoa</taxon>
        <taxon>Cnidaria</taxon>
        <taxon>Anthozoa</taxon>
        <taxon>Hexacorallia</taxon>
        <taxon>Actiniaria</taxon>
        <taxon>Actiniidae</taxon>
        <taxon>Actinia</taxon>
    </lineage>
</organism>
<gene>
    <name evidence="17" type="primary">LOC116289573</name>
</gene>
<dbReference type="OrthoDB" id="10263060at2759"/>
<evidence type="ECO:0000256" key="13">
    <source>
        <dbReference type="ARBA" id="ARBA00023212"/>
    </source>
</evidence>
<dbReference type="FunCoup" id="A0A6P8HIB8">
    <property type="interactions" value="467"/>
</dbReference>
<dbReference type="GeneID" id="116289573"/>
<keyword evidence="10" id="KW-0243">Dynein</keyword>
<evidence type="ECO:0000256" key="3">
    <source>
        <dbReference type="ARBA" id="ARBA00004430"/>
    </source>
</evidence>
<dbReference type="InterPro" id="IPR027417">
    <property type="entry name" value="P-loop_NTPase"/>
</dbReference>
<dbReference type="GO" id="GO:0036064">
    <property type="term" value="C:ciliary basal body"/>
    <property type="evidence" value="ECO:0007669"/>
    <property type="project" value="TreeGrafter"/>
</dbReference>
<keyword evidence="16" id="KW-1185">Reference proteome</keyword>
<evidence type="ECO:0000256" key="1">
    <source>
        <dbReference type="ARBA" id="ARBA00004120"/>
    </source>
</evidence>
<dbReference type="RefSeq" id="XP_031552377.1">
    <property type="nucleotide sequence ID" value="XM_031696517.1"/>
</dbReference>
<dbReference type="AlphaFoldDB" id="A0A6P8HIB8"/>
<evidence type="ECO:0000256" key="8">
    <source>
        <dbReference type="ARBA" id="ARBA00022701"/>
    </source>
</evidence>
<reference evidence="17" key="1">
    <citation type="submission" date="2025-08" db="UniProtKB">
        <authorList>
            <consortium name="RefSeq"/>
        </authorList>
    </citation>
    <scope>IDENTIFICATION</scope>
    <source>
        <tissue evidence="17">Tentacle</tissue>
    </source>
</reference>
<dbReference type="PANTHER" id="PTHR13236:SF0">
    <property type="entry name" value="CYTOPLASMIC DYNEIN 2 LIGHT INTERMEDIATE CHAIN 1"/>
    <property type="match status" value="1"/>
</dbReference>
<dbReference type="SUPFAM" id="SSF52540">
    <property type="entry name" value="P-loop containing nucleoside triphosphate hydrolases"/>
    <property type="match status" value="1"/>
</dbReference>
<dbReference type="KEGG" id="aten:116289573"/>
<feature type="region of interest" description="Disordered" evidence="15">
    <location>
        <begin position="315"/>
        <end position="343"/>
    </location>
</feature>
<evidence type="ECO:0000256" key="15">
    <source>
        <dbReference type="SAM" id="MobiDB-lite"/>
    </source>
</evidence>
<keyword evidence="12" id="KW-0505">Motor protein</keyword>
<protein>
    <recommendedName>
        <fullName evidence="5">Cytoplasmic dynein 2 light intermediate chain 1</fullName>
    </recommendedName>
</protein>
<keyword evidence="13" id="KW-0206">Cytoskeleton</keyword>
<dbReference type="InParanoid" id="A0A6P8HIB8"/>
<evidence type="ECO:0000256" key="4">
    <source>
        <dbReference type="ARBA" id="ARBA00006831"/>
    </source>
</evidence>
<evidence type="ECO:0000256" key="14">
    <source>
        <dbReference type="ARBA" id="ARBA00023273"/>
    </source>
</evidence>
<accession>A0A6P8HIB8</accession>
<proteinExistence type="inferred from homology"/>
<evidence type="ECO:0000313" key="16">
    <source>
        <dbReference type="Proteomes" id="UP000515163"/>
    </source>
</evidence>